<feature type="chain" id="PRO_5036489027" evidence="1">
    <location>
        <begin position="27"/>
        <end position="173"/>
    </location>
</feature>
<reference evidence="2" key="1">
    <citation type="submission" date="2021-07" db="EMBL/GenBank/DDBJ databases">
        <authorList>
            <person name="Fernandez M."/>
            <person name="Pereira P."/>
            <person name="Torres Tejerizo G.A."/>
            <person name="Gonzalez P."/>
            <person name="Agostini E."/>
        </authorList>
    </citation>
    <scope>NUCLEOTIDE SEQUENCE</scope>
    <source>
        <strain evidence="2">SFC 500-1A</strain>
    </source>
</reference>
<name>A0A8X8GQH8_ACIGI</name>
<proteinExistence type="predicted"/>
<organism evidence="2 3">
    <name type="scientific">Acinetobacter guillouiae</name>
    <name type="common">Acinetobacter genomosp. 11</name>
    <dbReference type="NCBI Taxonomy" id="106649"/>
    <lineage>
        <taxon>Bacteria</taxon>
        <taxon>Pseudomonadati</taxon>
        <taxon>Pseudomonadota</taxon>
        <taxon>Gammaproteobacteria</taxon>
        <taxon>Moraxellales</taxon>
        <taxon>Moraxellaceae</taxon>
        <taxon>Acinetobacter</taxon>
    </lineage>
</organism>
<comment type="caution">
    <text evidence="2">The sequence shown here is derived from an EMBL/GenBank/DDBJ whole genome shotgun (WGS) entry which is preliminary data.</text>
</comment>
<dbReference type="EMBL" id="JAHWXT010000003">
    <property type="protein sequence ID" value="MCF0264696.1"/>
    <property type="molecule type" value="Genomic_DNA"/>
</dbReference>
<dbReference type="InterPro" id="IPR009959">
    <property type="entry name" value="Cyclase_SnoaL-like"/>
</dbReference>
<evidence type="ECO:0000313" key="3">
    <source>
        <dbReference type="Proteomes" id="UP000887320"/>
    </source>
</evidence>
<dbReference type="PROSITE" id="PS51257">
    <property type="entry name" value="PROKAR_LIPOPROTEIN"/>
    <property type="match status" value="1"/>
</dbReference>
<evidence type="ECO:0000256" key="1">
    <source>
        <dbReference type="SAM" id="SignalP"/>
    </source>
</evidence>
<dbReference type="InterPro" id="IPR032710">
    <property type="entry name" value="NTF2-like_dom_sf"/>
</dbReference>
<gene>
    <name evidence="2" type="ORF">KW868_09490</name>
</gene>
<dbReference type="Pfam" id="PF07366">
    <property type="entry name" value="SnoaL"/>
    <property type="match status" value="1"/>
</dbReference>
<dbReference type="Gene3D" id="3.10.450.50">
    <property type="match status" value="1"/>
</dbReference>
<sequence>MRSATPRKIITLSLILSPILFLTACAQTPSHVATAATGNTLAAKSNTQQAQQNKAIVTDFYEGVFQKHQVKAYADRYIGDQYIQHNPRVPDGKAPFVNHFTQYFQKNPEAKSVIKRAVAEGNLVFLHVHSAQNSQDRGVAIVDIFRVENGKIIEHWDVQQAVPESSANSNTMF</sequence>
<dbReference type="PANTHER" id="PTHR38436:SF1">
    <property type="entry name" value="ESTER CYCLASE"/>
    <property type="match status" value="1"/>
</dbReference>
<keyword evidence="1" id="KW-0732">Signal</keyword>
<protein>
    <submittedName>
        <fullName evidence="2">Ester cyclase</fullName>
    </submittedName>
</protein>
<feature type="signal peptide" evidence="1">
    <location>
        <begin position="1"/>
        <end position="26"/>
    </location>
</feature>
<dbReference type="GO" id="GO:0030638">
    <property type="term" value="P:polyketide metabolic process"/>
    <property type="evidence" value="ECO:0007669"/>
    <property type="project" value="InterPro"/>
</dbReference>
<dbReference type="SUPFAM" id="SSF54427">
    <property type="entry name" value="NTF2-like"/>
    <property type="match status" value="1"/>
</dbReference>
<evidence type="ECO:0000313" key="2">
    <source>
        <dbReference type="EMBL" id="MCF0264696.1"/>
    </source>
</evidence>
<accession>A0A8X8GQH8</accession>
<dbReference type="Proteomes" id="UP000887320">
    <property type="component" value="Unassembled WGS sequence"/>
</dbReference>
<dbReference type="RefSeq" id="WP_234623285.1">
    <property type="nucleotide sequence ID" value="NZ_JAHWXT010000003.1"/>
</dbReference>
<dbReference type="AlphaFoldDB" id="A0A8X8GQH8"/>
<dbReference type="PANTHER" id="PTHR38436">
    <property type="entry name" value="POLYKETIDE CYCLASE SNOAL-LIKE DOMAIN"/>
    <property type="match status" value="1"/>
</dbReference>